<organism evidence="1 2">
    <name type="scientific">Pogonophryne albipinna</name>
    <dbReference type="NCBI Taxonomy" id="1090488"/>
    <lineage>
        <taxon>Eukaryota</taxon>
        <taxon>Metazoa</taxon>
        <taxon>Chordata</taxon>
        <taxon>Craniata</taxon>
        <taxon>Vertebrata</taxon>
        <taxon>Euteleostomi</taxon>
        <taxon>Actinopterygii</taxon>
        <taxon>Neopterygii</taxon>
        <taxon>Teleostei</taxon>
        <taxon>Neoteleostei</taxon>
        <taxon>Acanthomorphata</taxon>
        <taxon>Eupercaria</taxon>
        <taxon>Perciformes</taxon>
        <taxon>Notothenioidei</taxon>
        <taxon>Pogonophryne</taxon>
    </lineage>
</organism>
<accession>A0AAD6FLP3</accession>
<keyword evidence="2" id="KW-1185">Reference proteome</keyword>
<dbReference type="EMBL" id="JAPTMU010000008">
    <property type="protein sequence ID" value="KAJ4939990.1"/>
    <property type="molecule type" value="Genomic_DNA"/>
</dbReference>
<dbReference type="Proteomes" id="UP001219934">
    <property type="component" value="Unassembled WGS sequence"/>
</dbReference>
<sequence>MCMKVRLPEMYFCCLCHISMFQGEEKTEGEREPWAREMQICPNGDLNTSILWVGRPMERHRAKGLHGHPVGDTLHPGDVPCTPLEQDAAGAAGSLSPPLNQGRVSLSPIRLDLGNEESEQRRRVGTGHILHSAAPGCPRMKVAPHLCHFGPGIVWAGGQGQGNICSTSEGLALCPEGLPLRNP</sequence>
<name>A0AAD6FLP3_9TELE</name>
<reference evidence="1" key="1">
    <citation type="submission" date="2022-11" db="EMBL/GenBank/DDBJ databases">
        <title>Chromosome-level genome of Pogonophryne albipinna.</title>
        <authorList>
            <person name="Jo E."/>
        </authorList>
    </citation>
    <scope>NUCLEOTIDE SEQUENCE</scope>
    <source>
        <strain evidence="1">SGF0006</strain>
        <tissue evidence="1">Muscle</tissue>
    </source>
</reference>
<evidence type="ECO:0000313" key="1">
    <source>
        <dbReference type="EMBL" id="KAJ4939990.1"/>
    </source>
</evidence>
<dbReference type="AlphaFoldDB" id="A0AAD6FLP3"/>
<gene>
    <name evidence="1" type="ORF">JOQ06_029422</name>
</gene>
<proteinExistence type="predicted"/>
<protein>
    <submittedName>
        <fullName evidence="1">Uncharacterized protein</fullName>
    </submittedName>
</protein>
<evidence type="ECO:0000313" key="2">
    <source>
        <dbReference type="Proteomes" id="UP001219934"/>
    </source>
</evidence>
<comment type="caution">
    <text evidence="1">The sequence shown here is derived from an EMBL/GenBank/DDBJ whole genome shotgun (WGS) entry which is preliminary data.</text>
</comment>